<name>A0A4R4DUI2_9PROT</name>
<keyword evidence="2" id="KW-1185">Reference proteome</keyword>
<sequence>MTTPHDRMRTLIREARISVHHRGNVPAIVGEIVRSASETIRQDDQLFAVVLSTALNKLIRDDLKRCAESADDAEGLRAEQMEMFPQDARATVEQIGRGEVFVPSRNAFVPLLPSHLLPQEIDEAGEYLINHGGDCIRRGGLLRRLGRIMQTHRQAA</sequence>
<gene>
    <name evidence="1" type="ORF">EXY23_08320</name>
</gene>
<dbReference type="RefSeq" id="WP_132286900.1">
    <property type="nucleotide sequence ID" value="NZ_SKBM01000006.1"/>
</dbReference>
<evidence type="ECO:0000313" key="1">
    <source>
        <dbReference type="EMBL" id="TCZ63973.1"/>
    </source>
</evidence>
<organism evidence="1 2">
    <name type="scientific">Roseicella aquatilis</name>
    <dbReference type="NCBI Taxonomy" id="2527868"/>
    <lineage>
        <taxon>Bacteria</taxon>
        <taxon>Pseudomonadati</taxon>
        <taxon>Pseudomonadota</taxon>
        <taxon>Alphaproteobacteria</taxon>
        <taxon>Acetobacterales</taxon>
        <taxon>Roseomonadaceae</taxon>
        <taxon>Roseicella</taxon>
    </lineage>
</organism>
<dbReference type="OrthoDB" id="7265533at2"/>
<dbReference type="Proteomes" id="UP000295023">
    <property type="component" value="Unassembled WGS sequence"/>
</dbReference>
<protein>
    <submittedName>
        <fullName evidence="1">Uncharacterized protein</fullName>
    </submittedName>
</protein>
<proteinExistence type="predicted"/>
<evidence type="ECO:0000313" key="2">
    <source>
        <dbReference type="Proteomes" id="UP000295023"/>
    </source>
</evidence>
<dbReference type="EMBL" id="SKBM01000006">
    <property type="protein sequence ID" value="TCZ63973.1"/>
    <property type="molecule type" value="Genomic_DNA"/>
</dbReference>
<comment type="caution">
    <text evidence="1">The sequence shown here is derived from an EMBL/GenBank/DDBJ whole genome shotgun (WGS) entry which is preliminary data.</text>
</comment>
<dbReference type="AlphaFoldDB" id="A0A4R4DUI2"/>
<accession>A0A4R4DUI2</accession>
<reference evidence="1 2" key="1">
    <citation type="submission" date="2019-03" db="EMBL/GenBank/DDBJ databases">
        <title>Paracraurococcus aquatilis NE82 genome sequence.</title>
        <authorList>
            <person name="Zhao Y."/>
            <person name="Du Z."/>
        </authorList>
    </citation>
    <scope>NUCLEOTIDE SEQUENCE [LARGE SCALE GENOMIC DNA]</scope>
    <source>
        <strain evidence="1 2">NE82</strain>
    </source>
</reference>